<dbReference type="EMBL" id="JALPRK010000001">
    <property type="protein sequence ID" value="MCK8486064.1"/>
    <property type="molecule type" value="Genomic_DNA"/>
</dbReference>
<dbReference type="RefSeq" id="WP_248550274.1">
    <property type="nucleotide sequence ID" value="NZ_JALPRK010000001.1"/>
</dbReference>
<dbReference type="AlphaFoldDB" id="A0A9X2BMT7"/>
<feature type="transmembrane region" description="Helical" evidence="1">
    <location>
        <begin position="76"/>
        <end position="103"/>
    </location>
</feature>
<gene>
    <name evidence="2" type="ORF">M0651_02640</name>
</gene>
<keyword evidence="1" id="KW-0812">Transmembrane</keyword>
<accession>A0A9X2BMT7</accession>
<protein>
    <recommendedName>
        <fullName evidence="4">DUF4064 domain-containing protein</fullName>
    </recommendedName>
</protein>
<feature type="transmembrane region" description="Helical" evidence="1">
    <location>
        <begin position="31"/>
        <end position="56"/>
    </location>
</feature>
<evidence type="ECO:0000313" key="3">
    <source>
        <dbReference type="Proteomes" id="UP001139534"/>
    </source>
</evidence>
<dbReference type="Proteomes" id="UP001139534">
    <property type="component" value="Unassembled WGS sequence"/>
</dbReference>
<name>A0A9X2BMT7_9BACL</name>
<comment type="caution">
    <text evidence="2">The sequence shown here is derived from an EMBL/GenBank/DDBJ whole genome shotgun (WGS) entry which is preliminary data.</text>
</comment>
<feature type="transmembrane region" description="Helical" evidence="1">
    <location>
        <begin position="110"/>
        <end position="131"/>
    </location>
</feature>
<sequence>MIDHPSEQEPVSPYHAPQEPAYRMKFSGPGIASFVLSLLAVIGYITSLALITSTVLDIMDQPANVIAEDLLQRTGALLGILLFLVSGLLDLIALILGIIGLAIKNRRKVFAILGTIFSALSLLLLIVLFVLGSLTAP</sequence>
<reference evidence="2" key="1">
    <citation type="submission" date="2022-04" db="EMBL/GenBank/DDBJ databases">
        <authorList>
            <person name="Seo M.-J."/>
        </authorList>
    </citation>
    <scope>NUCLEOTIDE SEQUENCE</scope>
    <source>
        <strain evidence="2">MBLB2552</strain>
    </source>
</reference>
<keyword evidence="3" id="KW-1185">Reference proteome</keyword>
<evidence type="ECO:0008006" key="4">
    <source>
        <dbReference type="Google" id="ProtNLM"/>
    </source>
</evidence>
<evidence type="ECO:0000313" key="2">
    <source>
        <dbReference type="EMBL" id="MCK8486064.1"/>
    </source>
</evidence>
<keyword evidence="1" id="KW-1133">Transmembrane helix</keyword>
<evidence type="ECO:0000256" key="1">
    <source>
        <dbReference type="SAM" id="Phobius"/>
    </source>
</evidence>
<organism evidence="2 3">
    <name type="scientific">Paenibacillus mellifer</name>
    <dbReference type="NCBI Taxonomy" id="2937794"/>
    <lineage>
        <taxon>Bacteria</taxon>
        <taxon>Bacillati</taxon>
        <taxon>Bacillota</taxon>
        <taxon>Bacilli</taxon>
        <taxon>Bacillales</taxon>
        <taxon>Paenibacillaceae</taxon>
        <taxon>Paenibacillus</taxon>
    </lineage>
</organism>
<keyword evidence="1" id="KW-0472">Membrane</keyword>
<proteinExistence type="predicted"/>